<dbReference type="EMBL" id="LNKI01000002">
    <property type="protein sequence ID" value="OSH00586.1"/>
    <property type="molecule type" value="Genomic_DNA"/>
</dbReference>
<protein>
    <submittedName>
        <fullName evidence="1">Uncharacterized protein</fullName>
    </submittedName>
</protein>
<sequence length="177" mass="19872">MVQASRVRLAEGECSVNGCDGPVHAHGMCRSHYDRWRRSGSGARKRRMSRACLACGSFFETERRDKAFCSARCRKRFQRLKAEGAAPNRTPQPLKSVLWEPRSNARVGRRGSVPTGFWTAEDEWNACSHTCPVCELPLDRSVDVLSDDFPVGAWRVPLEQGGENSLANRIVVHRRCA</sequence>
<dbReference type="AlphaFoldDB" id="A0A1X2Z7V0"/>
<reference evidence="1 2" key="1">
    <citation type="journal article" date="2016" name="Sci. Rep.">
        <title>Evaluation of genetic diversity among strains of the human gut commensal Bifidobacterium adolescentis.</title>
        <authorList>
            <person name="Duranti S."/>
            <person name="Milani C."/>
            <person name="Lugli G.A."/>
            <person name="Mancabelli L."/>
            <person name="Turroni F."/>
            <person name="Ferrario C."/>
            <person name="Mangifesta M."/>
            <person name="Viappiani A."/>
            <person name="Sanchez B."/>
            <person name="Margolles A."/>
            <person name="van Sinderen D."/>
            <person name="Ventura M."/>
        </authorList>
    </citation>
    <scope>NUCLEOTIDE SEQUENCE [LARGE SCALE GENOMIC DNA]</scope>
    <source>
        <strain evidence="1 2">AL46-7</strain>
    </source>
</reference>
<accession>A0A1X2Z7V0</accession>
<proteinExistence type="predicted"/>
<evidence type="ECO:0000313" key="1">
    <source>
        <dbReference type="EMBL" id="OSH00586.1"/>
    </source>
</evidence>
<gene>
    <name evidence="1" type="ORF">AL0467_0985</name>
</gene>
<comment type="caution">
    <text evidence="1">The sequence shown here is derived from an EMBL/GenBank/DDBJ whole genome shotgun (WGS) entry which is preliminary data.</text>
</comment>
<dbReference type="Proteomes" id="UP000193208">
    <property type="component" value="Unassembled WGS sequence"/>
</dbReference>
<name>A0A1X2Z7V0_BIFAD</name>
<organism evidence="1 2">
    <name type="scientific">Bifidobacterium adolescentis</name>
    <dbReference type="NCBI Taxonomy" id="1680"/>
    <lineage>
        <taxon>Bacteria</taxon>
        <taxon>Bacillati</taxon>
        <taxon>Actinomycetota</taxon>
        <taxon>Actinomycetes</taxon>
        <taxon>Bifidobacteriales</taxon>
        <taxon>Bifidobacteriaceae</taxon>
        <taxon>Bifidobacterium</taxon>
    </lineage>
</organism>
<evidence type="ECO:0000313" key="2">
    <source>
        <dbReference type="Proteomes" id="UP000193208"/>
    </source>
</evidence>